<dbReference type="Gene3D" id="3.90.230.10">
    <property type="entry name" value="Creatinase/methionine aminopeptidase superfamily"/>
    <property type="match status" value="1"/>
</dbReference>
<feature type="domain" description="Peptidase M24" evidence="4">
    <location>
        <begin position="305"/>
        <end position="514"/>
    </location>
</feature>
<accession>A0ABN0NYR7</accession>
<dbReference type="InterPro" id="IPR029149">
    <property type="entry name" value="Creatin/AminoP/Spt16_N"/>
</dbReference>
<dbReference type="Pfam" id="PF16189">
    <property type="entry name" value="Creatinase_N_2"/>
    <property type="match status" value="1"/>
</dbReference>
<dbReference type="Pfam" id="PF00557">
    <property type="entry name" value="Peptidase_M24"/>
    <property type="match status" value="1"/>
</dbReference>
<dbReference type="RefSeq" id="WP_021687372.1">
    <property type="nucleotide sequence ID" value="NZ_KI260566.1"/>
</dbReference>
<dbReference type="InterPro" id="IPR000587">
    <property type="entry name" value="Creatinase_N"/>
</dbReference>
<evidence type="ECO:0000259" key="4">
    <source>
        <dbReference type="Pfam" id="PF00557"/>
    </source>
</evidence>
<dbReference type="PANTHER" id="PTHR43763">
    <property type="entry name" value="XAA-PRO AMINOPEPTIDASE 1"/>
    <property type="match status" value="1"/>
</dbReference>
<proteinExistence type="inferred from homology"/>
<dbReference type="SUPFAM" id="SSF53092">
    <property type="entry name" value="Creatinase/prolidase N-terminal domain"/>
    <property type="match status" value="1"/>
</dbReference>
<gene>
    <name evidence="7" type="ORF">HMPREF9193_01161</name>
</gene>
<dbReference type="InterPro" id="IPR050422">
    <property type="entry name" value="X-Pro_aminopeptidase_P"/>
</dbReference>
<reference evidence="7 8" key="1">
    <citation type="submission" date="2013-08" db="EMBL/GenBank/DDBJ databases">
        <authorList>
            <person name="Weinstock G."/>
            <person name="Sodergren E."/>
            <person name="Wylie T."/>
            <person name="Fulton L."/>
            <person name="Fulton R."/>
            <person name="Fronick C."/>
            <person name="O'Laughlin M."/>
            <person name="Godfrey J."/>
            <person name="Miner T."/>
            <person name="Herter B."/>
            <person name="Appelbaum E."/>
            <person name="Cordes M."/>
            <person name="Lek S."/>
            <person name="Wollam A."/>
            <person name="Pepin K.H."/>
            <person name="Palsikar V.B."/>
            <person name="Mitreva M."/>
            <person name="Wilson R.K."/>
        </authorList>
    </citation>
    <scope>NUCLEOTIDE SEQUENCE [LARGE SCALE GENOMIC DNA]</scope>
    <source>
        <strain evidence="7 8">ATCC 700332</strain>
    </source>
</reference>
<dbReference type="Proteomes" id="UP000016649">
    <property type="component" value="Unassembled WGS sequence"/>
</dbReference>
<dbReference type="InterPro" id="IPR032416">
    <property type="entry name" value="Peptidase_M24_C"/>
</dbReference>
<evidence type="ECO:0000259" key="6">
    <source>
        <dbReference type="Pfam" id="PF16188"/>
    </source>
</evidence>
<evidence type="ECO:0000259" key="5">
    <source>
        <dbReference type="Pfam" id="PF01321"/>
    </source>
</evidence>
<evidence type="ECO:0000256" key="3">
    <source>
        <dbReference type="ARBA" id="ARBA00022801"/>
    </source>
</evidence>
<keyword evidence="8" id="KW-1185">Reference proteome</keyword>
<evidence type="ECO:0000313" key="7">
    <source>
        <dbReference type="EMBL" id="ERJ93161.1"/>
    </source>
</evidence>
<dbReference type="Pfam" id="PF01321">
    <property type="entry name" value="Creatinase_N"/>
    <property type="match status" value="1"/>
</dbReference>
<dbReference type="SUPFAM" id="SSF55920">
    <property type="entry name" value="Creatinase/aminopeptidase"/>
    <property type="match status" value="1"/>
</dbReference>
<comment type="caution">
    <text evidence="7">The sequence shown here is derived from an EMBL/GenBank/DDBJ whole genome shotgun (WGS) entry which is preliminary data.</text>
</comment>
<dbReference type="PANTHER" id="PTHR43763:SF6">
    <property type="entry name" value="XAA-PRO AMINOPEPTIDASE 1"/>
    <property type="match status" value="1"/>
</dbReference>
<organism evidence="7 8">
    <name type="scientific">Treponema lecithinolyticum ATCC 700332</name>
    <dbReference type="NCBI Taxonomy" id="1321815"/>
    <lineage>
        <taxon>Bacteria</taxon>
        <taxon>Pseudomonadati</taxon>
        <taxon>Spirochaetota</taxon>
        <taxon>Spirochaetia</taxon>
        <taxon>Spirochaetales</taxon>
        <taxon>Treponemataceae</taxon>
        <taxon>Treponema</taxon>
    </lineage>
</organism>
<evidence type="ECO:0000256" key="1">
    <source>
        <dbReference type="ARBA" id="ARBA00008766"/>
    </source>
</evidence>
<keyword evidence="2" id="KW-0479">Metal-binding</keyword>
<comment type="similarity">
    <text evidence="1">Belongs to the peptidase M24B family.</text>
</comment>
<evidence type="ECO:0000313" key="8">
    <source>
        <dbReference type="Proteomes" id="UP000016649"/>
    </source>
</evidence>
<dbReference type="InterPro" id="IPR000994">
    <property type="entry name" value="Pept_M24"/>
</dbReference>
<feature type="domain" description="Creatinase N-terminal" evidence="5">
    <location>
        <begin position="7"/>
        <end position="136"/>
    </location>
</feature>
<dbReference type="Pfam" id="PF16188">
    <property type="entry name" value="Peptidase_M24_C"/>
    <property type="match status" value="1"/>
</dbReference>
<protein>
    <submittedName>
        <fullName evidence="7">Creatinase</fullName>
    </submittedName>
</protein>
<dbReference type="InterPro" id="IPR033740">
    <property type="entry name" value="Pept_M24B"/>
</dbReference>
<name>A0ABN0NYR7_TRELE</name>
<dbReference type="Gene3D" id="3.40.350.10">
    <property type="entry name" value="Creatinase/prolidase N-terminal domain"/>
    <property type="match status" value="2"/>
</dbReference>
<feature type="domain" description="Peptidase M24 C-terminal" evidence="6">
    <location>
        <begin position="525"/>
        <end position="585"/>
    </location>
</feature>
<sequence length="586" mass="65569">MTVPQKLAELRQKMKNHGFSAYVIPTGDPHLCEYVPNRYKTREYISGFTGSAGTVALTMQTAGLWTDGRYFLQAEKQLEGSGITLYKMDENGVPTLNAFLKKALKPGEKLGIDGKTLSVQNYESIKEELDGIKIVTDTDLIGDIWKDRPEPVFSSVFIHEKKYAGKTAAEKIEQVRALLKEKDADSTLIGALEDVCWLFNIRARDVAYNPVATAYALVTAKKALLFIDAKQVSADVKKRLVEQNITVMPYEAVFSEAQKLTGNVYLDPERTNVYLYGKVKAHIIKGLNFTSSLKAVKNSVELRNMDDTMEKDGVAMVKILRWVEQNAGSGITECDVSEKLLEFRAQGKDFIEESFETIAGYGANGAVIHYTPHKSSCAKLKNKSFLLLDSGAHYINGTTDITRTVPLGPLTNEEKENYTLVLKSHIALACAKFKAGTIGHALDAITRRCLWERGKDYNHGTGHGVGYVLAVHEGPQSISKRYINEAIKLGMITSNEPGLYIENKHGIRIESLIVSIPFLKTAHGEFYQFKTITLCPIDTRPIVSALLTKEEKEWLNDYHQEVFARLSPYLDRVHKAFLREKTKKIK</sequence>
<keyword evidence="3" id="KW-0378">Hydrolase</keyword>
<dbReference type="EMBL" id="AWVH01000030">
    <property type="protein sequence ID" value="ERJ93161.1"/>
    <property type="molecule type" value="Genomic_DNA"/>
</dbReference>
<dbReference type="CDD" id="cd01085">
    <property type="entry name" value="APP"/>
    <property type="match status" value="1"/>
</dbReference>
<dbReference type="InterPro" id="IPR036005">
    <property type="entry name" value="Creatinase/aminopeptidase-like"/>
</dbReference>
<evidence type="ECO:0000256" key="2">
    <source>
        <dbReference type="ARBA" id="ARBA00022723"/>
    </source>
</evidence>